<dbReference type="EMBL" id="JAGMVJ010000008">
    <property type="protein sequence ID" value="KAH7088446.1"/>
    <property type="molecule type" value="Genomic_DNA"/>
</dbReference>
<keyword evidence="4" id="KW-1185">Reference proteome</keyword>
<organism evidence="3 4">
    <name type="scientific">Paraphoma chrysanthemicola</name>
    <dbReference type="NCBI Taxonomy" id="798071"/>
    <lineage>
        <taxon>Eukaryota</taxon>
        <taxon>Fungi</taxon>
        <taxon>Dikarya</taxon>
        <taxon>Ascomycota</taxon>
        <taxon>Pezizomycotina</taxon>
        <taxon>Dothideomycetes</taxon>
        <taxon>Pleosporomycetidae</taxon>
        <taxon>Pleosporales</taxon>
        <taxon>Pleosporineae</taxon>
        <taxon>Phaeosphaeriaceae</taxon>
        <taxon>Paraphoma</taxon>
    </lineage>
</organism>
<gene>
    <name evidence="3" type="ORF">FB567DRAFT_339030</name>
</gene>
<dbReference type="Proteomes" id="UP000813461">
    <property type="component" value="Unassembled WGS sequence"/>
</dbReference>
<comment type="caution">
    <text evidence="3">The sequence shown here is derived from an EMBL/GenBank/DDBJ whole genome shotgun (WGS) entry which is preliminary data.</text>
</comment>
<dbReference type="InterPro" id="IPR052895">
    <property type="entry name" value="HetReg/Transcr_Mod"/>
</dbReference>
<dbReference type="PANTHER" id="PTHR24148">
    <property type="entry name" value="ANKYRIN REPEAT DOMAIN-CONTAINING PROTEIN 39 HOMOLOG-RELATED"/>
    <property type="match status" value="1"/>
</dbReference>
<accession>A0A8K0R8I0</accession>
<dbReference type="InterPro" id="IPR010730">
    <property type="entry name" value="HET"/>
</dbReference>
<reference evidence="3" key="1">
    <citation type="journal article" date="2021" name="Nat. Commun.">
        <title>Genetic determinants of endophytism in the Arabidopsis root mycobiome.</title>
        <authorList>
            <person name="Mesny F."/>
            <person name="Miyauchi S."/>
            <person name="Thiergart T."/>
            <person name="Pickel B."/>
            <person name="Atanasova L."/>
            <person name="Karlsson M."/>
            <person name="Huettel B."/>
            <person name="Barry K.W."/>
            <person name="Haridas S."/>
            <person name="Chen C."/>
            <person name="Bauer D."/>
            <person name="Andreopoulos W."/>
            <person name="Pangilinan J."/>
            <person name="LaButti K."/>
            <person name="Riley R."/>
            <person name="Lipzen A."/>
            <person name="Clum A."/>
            <person name="Drula E."/>
            <person name="Henrissat B."/>
            <person name="Kohler A."/>
            <person name="Grigoriev I.V."/>
            <person name="Martin F.M."/>
            <person name="Hacquard S."/>
        </authorList>
    </citation>
    <scope>NUCLEOTIDE SEQUENCE</scope>
    <source>
        <strain evidence="3">MPI-SDFR-AT-0120</strain>
    </source>
</reference>
<protein>
    <submittedName>
        <fullName evidence="3">Heterokaryon incompatibility protein-domain-containing protein</fullName>
    </submittedName>
</protein>
<feature type="domain" description="Heterokaryon incompatibility" evidence="2">
    <location>
        <begin position="75"/>
        <end position="221"/>
    </location>
</feature>
<evidence type="ECO:0000313" key="4">
    <source>
        <dbReference type="Proteomes" id="UP000813461"/>
    </source>
</evidence>
<feature type="region of interest" description="Disordered" evidence="1">
    <location>
        <begin position="1"/>
        <end position="24"/>
    </location>
</feature>
<evidence type="ECO:0000256" key="1">
    <source>
        <dbReference type="SAM" id="MobiDB-lite"/>
    </source>
</evidence>
<dbReference type="AlphaFoldDB" id="A0A8K0R8I0"/>
<dbReference type="OrthoDB" id="194358at2759"/>
<dbReference type="Pfam" id="PF06985">
    <property type="entry name" value="HET"/>
    <property type="match status" value="1"/>
</dbReference>
<proteinExistence type="predicted"/>
<feature type="compositionally biased region" description="Polar residues" evidence="1">
    <location>
        <begin position="1"/>
        <end position="12"/>
    </location>
</feature>
<evidence type="ECO:0000259" key="2">
    <source>
        <dbReference type="Pfam" id="PF06985"/>
    </source>
</evidence>
<evidence type="ECO:0000313" key="3">
    <source>
        <dbReference type="EMBL" id="KAH7088446.1"/>
    </source>
</evidence>
<dbReference type="PANTHER" id="PTHR24148:SF73">
    <property type="entry name" value="HET DOMAIN PROTEIN (AFU_ORTHOLOGUE AFUA_8G01020)"/>
    <property type="match status" value="1"/>
</dbReference>
<name>A0A8K0R8I0_9PLEO</name>
<sequence length="496" mass="56020">METGRQGISDSTGGAVIPDLARDSTGETSRTMFKHAPIDLQSDSIRLVEVLPFDPVKTEGPIQCRIRHATTATRYTCLSYVWGDEGSEHTIMINGQPFLVRQNLWDFLVAASKCKATGSNFNVDKSDLDLAAEFRSLWIDALCIDQDFTRERNHQVQQMGKMYSKALRVLAWFGKNNETCRQFRSIRRCRDVDLVRRSDAREIVAEFCQDAYWRRAWITQETVLARELWYMTHEEAVSNDNVWRGFGPARQNFSPGSARGYLPEYKALYDIRERYMARTLVENILLYHEKECADARDKVYSLLSISTDGVKIEADYNISTSELAKSVCRTLAKRCPCYNSSLWDALIAMTRDSMDDVLIFSFVASPSKMFDGACGRCAVPIGDRSLINGYKVHGGDIYCLECDASKSAGFIHGHVFRGRKKGADGYAWYSLWARKGKVEILHEGFKLSVNGVTGAITCRVSLSGLAELETAVAWIDPQMVKTTQSLNWGLDWQVLP</sequence>